<evidence type="ECO:0000313" key="3">
    <source>
        <dbReference type="Proteomes" id="UP000814176"/>
    </source>
</evidence>
<feature type="compositionally biased region" description="Low complexity" evidence="1">
    <location>
        <begin position="1"/>
        <end position="13"/>
    </location>
</feature>
<evidence type="ECO:0000313" key="2">
    <source>
        <dbReference type="EMBL" id="KAH9830931.1"/>
    </source>
</evidence>
<organism evidence="2 3">
    <name type="scientific">Rhodofomes roseus</name>
    <dbReference type="NCBI Taxonomy" id="34475"/>
    <lineage>
        <taxon>Eukaryota</taxon>
        <taxon>Fungi</taxon>
        <taxon>Dikarya</taxon>
        <taxon>Basidiomycota</taxon>
        <taxon>Agaricomycotina</taxon>
        <taxon>Agaricomycetes</taxon>
        <taxon>Polyporales</taxon>
        <taxon>Rhodofomes</taxon>
    </lineage>
</organism>
<gene>
    <name evidence="2" type="ORF">C8Q71DRAFT_727123</name>
</gene>
<evidence type="ECO:0000256" key="1">
    <source>
        <dbReference type="SAM" id="MobiDB-lite"/>
    </source>
</evidence>
<sequence>MPDLKTITNINDNDNGDLDKLDDNKDSYPVAGSGIHRHLHSADEKDSSSEDAPNTSNEAESDNDEDKASGNAEDGPTSDTDGKDNEDNDCSSGNGGALASNGSGTADNIDDAARNKAAEGNHHDEDLVNEAETAESSAYQWPGGSACLFPGPIGPGGDDWGTASSDASTILADTNLDPVGSSAKTQEECMRAVLVAVTKSRIKPNGHLNYPLHVVAKDYGVPWSTLTDCYHGKQTHQEAPVHECKLLASQDEVLVEWTKELGWRES</sequence>
<dbReference type="EMBL" id="JADCUA010000028">
    <property type="protein sequence ID" value="KAH9830931.1"/>
    <property type="molecule type" value="Genomic_DNA"/>
</dbReference>
<reference evidence="2 3" key="1">
    <citation type="journal article" date="2021" name="Environ. Microbiol.">
        <title>Gene family expansions and transcriptome signatures uncover fungal adaptations to wood decay.</title>
        <authorList>
            <person name="Hage H."/>
            <person name="Miyauchi S."/>
            <person name="Viragh M."/>
            <person name="Drula E."/>
            <person name="Min B."/>
            <person name="Chaduli D."/>
            <person name="Navarro D."/>
            <person name="Favel A."/>
            <person name="Norest M."/>
            <person name="Lesage-Meessen L."/>
            <person name="Balint B."/>
            <person name="Merenyi Z."/>
            <person name="de Eugenio L."/>
            <person name="Morin E."/>
            <person name="Martinez A.T."/>
            <person name="Baldrian P."/>
            <person name="Stursova M."/>
            <person name="Martinez M.J."/>
            <person name="Novotny C."/>
            <person name="Magnuson J.K."/>
            <person name="Spatafora J.W."/>
            <person name="Maurice S."/>
            <person name="Pangilinan J."/>
            <person name="Andreopoulos W."/>
            <person name="LaButti K."/>
            <person name="Hundley H."/>
            <person name="Na H."/>
            <person name="Kuo A."/>
            <person name="Barry K."/>
            <person name="Lipzen A."/>
            <person name="Henrissat B."/>
            <person name="Riley R."/>
            <person name="Ahrendt S."/>
            <person name="Nagy L.G."/>
            <person name="Grigoriev I.V."/>
            <person name="Martin F."/>
            <person name="Rosso M.N."/>
        </authorList>
    </citation>
    <scope>NUCLEOTIDE SEQUENCE [LARGE SCALE GENOMIC DNA]</scope>
    <source>
        <strain evidence="2 3">CIRM-BRFM 1785</strain>
    </source>
</reference>
<dbReference type="Proteomes" id="UP000814176">
    <property type="component" value="Unassembled WGS sequence"/>
</dbReference>
<feature type="compositionally biased region" description="Basic and acidic residues" evidence="1">
    <location>
        <begin position="17"/>
        <end position="26"/>
    </location>
</feature>
<name>A0ABQ8K312_9APHY</name>
<feature type="region of interest" description="Disordered" evidence="1">
    <location>
        <begin position="1"/>
        <end position="109"/>
    </location>
</feature>
<comment type="caution">
    <text evidence="2">The sequence shown here is derived from an EMBL/GenBank/DDBJ whole genome shotgun (WGS) entry which is preliminary data.</text>
</comment>
<keyword evidence="3" id="KW-1185">Reference proteome</keyword>
<dbReference type="GeneID" id="72002557"/>
<proteinExistence type="predicted"/>
<accession>A0ABQ8K312</accession>
<dbReference type="RefSeq" id="XP_047774178.1">
    <property type="nucleotide sequence ID" value="XM_047921825.1"/>
</dbReference>
<protein>
    <submittedName>
        <fullName evidence="2">Uncharacterized protein</fullName>
    </submittedName>
</protein>